<sequence>MNLAQLLAERGFFITFVNTEWIHKRMLEASATNTNSLVSRGDTDHQLEQRRSKIRFLCIPDGLPPDHGRFSNVAEYMVAVQKMSPALEQLLRSRSSTDDGKYSFPPITCIVADCNMSCTEQVATNMKVPRVIFWPLCAASSICQLYANFLMSEGHIPVKITEANNPGKLITCLPGNIPPLRPTNLNSLYRAEDPTDIPFNALLYESKISSKGEYVLVNTFEELEGRDAVTALSLNGCPALAIGPLFLPNFLQGRDTTSNLWEENDSCLTWLDMQQPASVIYVSFGSLAVKSQEQLQQLALALEGTGQPFLWVLRLDNVDDKPVVLPDGFEERTKDRALLVRWAPQVKVLAHTSVGVFVTHSGWNSILESISMGVPVVGFPYFGDQFLNCRFAKDVWDIGLDFEGVDVDDQKVVPKEEMEDILKRMMRSSEGKQLRENALKLKECATRAVLPGGSSFHNLNTFVKDMAEKATA</sequence>
<dbReference type="FunFam" id="3.40.50.2000:FF:000237">
    <property type="entry name" value="Glycosyltransferase"/>
    <property type="match status" value="1"/>
</dbReference>
<organism evidence="5">
    <name type="scientific">Picea sitchensis</name>
    <name type="common">Sitka spruce</name>
    <name type="synonym">Pinus sitchensis</name>
    <dbReference type="NCBI Taxonomy" id="3332"/>
    <lineage>
        <taxon>Eukaryota</taxon>
        <taxon>Viridiplantae</taxon>
        <taxon>Streptophyta</taxon>
        <taxon>Embryophyta</taxon>
        <taxon>Tracheophyta</taxon>
        <taxon>Spermatophyta</taxon>
        <taxon>Pinopsida</taxon>
        <taxon>Pinidae</taxon>
        <taxon>Conifers I</taxon>
        <taxon>Pinales</taxon>
        <taxon>Pinaceae</taxon>
        <taxon>Picea</taxon>
    </lineage>
</organism>
<accession>B8LLC9</accession>
<evidence type="ECO:0000256" key="4">
    <source>
        <dbReference type="RuleBase" id="RU362057"/>
    </source>
</evidence>
<dbReference type="AlphaFoldDB" id="B8LLC9"/>
<dbReference type="CDD" id="cd03784">
    <property type="entry name" value="GT1_Gtf-like"/>
    <property type="match status" value="1"/>
</dbReference>
<dbReference type="PANTHER" id="PTHR11926:SF774">
    <property type="entry name" value="UDP-GLYCOSYLTRANSFERASE 85A1-RELATED"/>
    <property type="match status" value="1"/>
</dbReference>
<protein>
    <recommendedName>
        <fullName evidence="4">Glycosyltransferase</fullName>
        <ecNumber evidence="4">2.4.1.-</ecNumber>
    </recommendedName>
</protein>
<dbReference type="CAZy" id="GT1">
    <property type="family name" value="Glycosyltransferase Family 1"/>
</dbReference>
<evidence type="ECO:0000313" key="5">
    <source>
        <dbReference type="EMBL" id="ABR16459.1"/>
    </source>
</evidence>
<dbReference type="Pfam" id="PF00201">
    <property type="entry name" value="UDPGT"/>
    <property type="match status" value="1"/>
</dbReference>
<proteinExistence type="evidence at transcript level"/>
<evidence type="ECO:0000256" key="3">
    <source>
        <dbReference type="RuleBase" id="RU003718"/>
    </source>
</evidence>
<dbReference type="InterPro" id="IPR002213">
    <property type="entry name" value="UDP_glucos_trans"/>
</dbReference>
<dbReference type="GO" id="GO:0008194">
    <property type="term" value="F:UDP-glycosyltransferase activity"/>
    <property type="evidence" value="ECO:0007669"/>
    <property type="project" value="InterPro"/>
</dbReference>
<dbReference type="SUPFAM" id="SSF53756">
    <property type="entry name" value="UDP-Glycosyltransferase/glycogen phosphorylase"/>
    <property type="match status" value="1"/>
</dbReference>
<dbReference type="PANTHER" id="PTHR11926">
    <property type="entry name" value="GLUCOSYL/GLUCURONOSYL TRANSFERASES"/>
    <property type="match status" value="1"/>
</dbReference>
<name>B8LLC9_PICSI</name>
<reference evidence="5" key="1">
    <citation type="submission" date="2007-06" db="EMBL/GenBank/DDBJ databases">
        <title>Full length cDNA sequences from Sitka Spruce (Picea sitchensis).</title>
        <authorList>
            <person name="Ralph S.G."/>
            <person name="Chun H.E."/>
            <person name="Liao N."/>
            <person name="Ali J."/>
            <person name="Reid K."/>
            <person name="Kolosova N."/>
            <person name="Cooper N."/>
            <person name="Cullis C."/>
            <person name="Jancsik S."/>
            <person name="Moore R."/>
            <person name="Mayo M."/>
            <person name="Wagner S."/>
            <person name="Holt R.A."/>
            <person name="Jones S.J.M."/>
            <person name="Marra M.A."/>
            <person name="Ritland C.E."/>
            <person name="Ritland K."/>
            <person name="Bohlmann J."/>
        </authorList>
    </citation>
    <scope>NUCLEOTIDE SEQUENCE</scope>
    <source>
        <tissue evidence="5">Green portion of the leader tissue</tissue>
    </source>
</reference>
<evidence type="ECO:0000256" key="2">
    <source>
        <dbReference type="ARBA" id="ARBA00022679"/>
    </source>
</evidence>
<dbReference type="EC" id="2.4.1.-" evidence="4"/>
<dbReference type="PROSITE" id="PS00375">
    <property type="entry name" value="UDPGT"/>
    <property type="match status" value="1"/>
</dbReference>
<keyword evidence="2 3" id="KW-0808">Transferase</keyword>
<dbReference type="InterPro" id="IPR035595">
    <property type="entry name" value="UDP_glycos_trans_CS"/>
</dbReference>
<evidence type="ECO:0000256" key="1">
    <source>
        <dbReference type="ARBA" id="ARBA00009995"/>
    </source>
</evidence>
<dbReference type="EMBL" id="EF676560">
    <property type="protein sequence ID" value="ABR16459.1"/>
    <property type="molecule type" value="mRNA"/>
</dbReference>
<dbReference type="Gene3D" id="3.40.50.2000">
    <property type="entry name" value="Glycogen Phosphorylase B"/>
    <property type="match status" value="2"/>
</dbReference>
<keyword evidence="3" id="KW-0328">Glycosyltransferase</keyword>
<comment type="similarity">
    <text evidence="1 3">Belongs to the UDP-glycosyltransferase family.</text>
</comment>